<feature type="signal peptide" evidence="1">
    <location>
        <begin position="1"/>
        <end position="19"/>
    </location>
</feature>
<dbReference type="STRING" id="861298.SAMN04488136_13325"/>
<feature type="chain" id="PRO_5011614995" evidence="1">
    <location>
        <begin position="20"/>
        <end position="207"/>
    </location>
</feature>
<evidence type="ECO:0000313" key="3">
    <source>
        <dbReference type="Proteomes" id="UP000198854"/>
    </source>
</evidence>
<proteinExistence type="predicted"/>
<protein>
    <submittedName>
        <fullName evidence="2">Outer membrane protein</fullName>
    </submittedName>
</protein>
<gene>
    <name evidence="2" type="ORF">SAMN04488136_13325</name>
</gene>
<evidence type="ECO:0000313" key="2">
    <source>
        <dbReference type="EMBL" id="SDH87113.1"/>
    </source>
</evidence>
<name>A0A1G8FYB4_9VIBR</name>
<keyword evidence="3" id="KW-1185">Reference proteome</keyword>
<accession>A0A1G8FYB4</accession>
<dbReference type="InterPro" id="IPR026387">
    <property type="entry name" value="OMP_w_GlyGly"/>
</dbReference>
<dbReference type="EMBL" id="FNDD01000033">
    <property type="protein sequence ID" value="SDH87113.1"/>
    <property type="molecule type" value="Genomic_DNA"/>
</dbReference>
<keyword evidence="1" id="KW-0732">Signal</keyword>
<sequence>MKKTALSLLLAATAFSSHADMLLGGDVEMNLWQQNYEYNQQDNGDEMTYTIEASLEHPIPLVPNVKIAQSAVDADNFEYTKQDFTLYYEILDNDLVSVDVGAGISRLVDAKVNSTDFEGYLPHVYGAAEIGIPATPLFLFAKGWVASFDGDTGSDLQGGVQYSFGMGLFDIELQGGYRIQKFDLNDFDHVDLDSKAQGVFVGVNLDF</sequence>
<dbReference type="AlphaFoldDB" id="A0A1G8FYB4"/>
<evidence type="ECO:0000256" key="1">
    <source>
        <dbReference type="SAM" id="SignalP"/>
    </source>
</evidence>
<dbReference type="NCBIfam" id="TIGR04219">
    <property type="entry name" value="OMP_w_GlyGly"/>
    <property type="match status" value="1"/>
</dbReference>
<reference evidence="3" key="1">
    <citation type="submission" date="2016-10" db="EMBL/GenBank/DDBJ databases">
        <authorList>
            <person name="Varghese N."/>
            <person name="Submissions S."/>
        </authorList>
    </citation>
    <scope>NUCLEOTIDE SEQUENCE [LARGE SCALE GENOMIC DNA]</scope>
    <source>
        <strain evidence="3">CGMCC 1.10228</strain>
    </source>
</reference>
<dbReference type="Proteomes" id="UP000198854">
    <property type="component" value="Unassembled WGS sequence"/>
</dbReference>
<dbReference type="RefSeq" id="WP_176765656.1">
    <property type="nucleotide sequence ID" value="NZ_FNDD01000033.1"/>
</dbReference>
<organism evidence="2 3">
    <name type="scientific">Vibrio xiamenensis</name>
    <dbReference type="NCBI Taxonomy" id="861298"/>
    <lineage>
        <taxon>Bacteria</taxon>
        <taxon>Pseudomonadati</taxon>
        <taxon>Pseudomonadota</taxon>
        <taxon>Gammaproteobacteria</taxon>
        <taxon>Vibrionales</taxon>
        <taxon>Vibrionaceae</taxon>
        <taxon>Vibrio</taxon>
    </lineage>
</organism>